<proteinExistence type="predicted"/>
<accession>A0A0W0F4L1</accession>
<protein>
    <submittedName>
        <fullName evidence="1">Uncharacterized protein</fullName>
    </submittedName>
</protein>
<dbReference type="EMBL" id="LATX01002343">
    <property type="protein sequence ID" value="KTB31254.1"/>
    <property type="molecule type" value="Genomic_DNA"/>
</dbReference>
<evidence type="ECO:0000313" key="2">
    <source>
        <dbReference type="Proteomes" id="UP000054988"/>
    </source>
</evidence>
<organism evidence="1 2">
    <name type="scientific">Moniliophthora roreri</name>
    <name type="common">Frosty pod rot fungus</name>
    <name type="synonym">Monilia roreri</name>
    <dbReference type="NCBI Taxonomy" id="221103"/>
    <lineage>
        <taxon>Eukaryota</taxon>
        <taxon>Fungi</taxon>
        <taxon>Dikarya</taxon>
        <taxon>Basidiomycota</taxon>
        <taxon>Agaricomycotina</taxon>
        <taxon>Agaricomycetes</taxon>
        <taxon>Agaricomycetidae</taxon>
        <taxon>Agaricales</taxon>
        <taxon>Marasmiineae</taxon>
        <taxon>Marasmiaceae</taxon>
        <taxon>Moniliophthora</taxon>
    </lineage>
</organism>
<sequence length="235" mass="25320">MNNQHFVQLLSSLAGLAFQTSAIFDLMIALLYAQEESIKSSLCHHQELLQASCADPYVILKYLFWRNPNFSLLENQLNILCTSLGWIARDMGVPDSYKFEVVCPVDAFSASLSDIQIILKGTNFNVTSLKSGSYMIIDNKVVIVNGSEALLFEGCTVENKAGPSNSTANAVPSALAPATPHAASSTITIDSTNEASAMAADNANLYKLVDVPQPVSLLTLSLLQIVLHSSVSYVS</sequence>
<comment type="caution">
    <text evidence="1">The sequence shown here is derived from an EMBL/GenBank/DDBJ whole genome shotgun (WGS) entry which is preliminary data.</text>
</comment>
<name>A0A0W0F4L1_MONRR</name>
<reference evidence="1 2" key="1">
    <citation type="submission" date="2015-12" db="EMBL/GenBank/DDBJ databases">
        <title>Draft genome sequence of Moniliophthora roreri, the causal agent of frosty pod rot of cacao.</title>
        <authorList>
            <person name="Aime M.C."/>
            <person name="Diaz-Valderrama J.R."/>
            <person name="Kijpornyongpan T."/>
            <person name="Phillips-Mora W."/>
        </authorList>
    </citation>
    <scope>NUCLEOTIDE SEQUENCE [LARGE SCALE GENOMIC DNA]</scope>
    <source>
        <strain evidence="1 2">MCA 2952</strain>
    </source>
</reference>
<gene>
    <name evidence="1" type="ORF">WG66_16177</name>
</gene>
<dbReference type="Proteomes" id="UP000054988">
    <property type="component" value="Unassembled WGS sequence"/>
</dbReference>
<evidence type="ECO:0000313" key="1">
    <source>
        <dbReference type="EMBL" id="KTB31254.1"/>
    </source>
</evidence>
<dbReference type="AlphaFoldDB" id="A0A0W0F4L1"/>